<name>A0ACC2X3Z7_9TREE</name>
<gene>
    <name evidence="1" type="ORF">QFC22_003817</name>
</gene>
<dbReference type="Proteomes" id="UP001243375">
    <property type="component" value="Unassembled WGS sequence"/>
</dbReference>
<evidence type="ECO:0000313" key="1">
    <source>
        <dbReference type="EMBL" id="KAJ9118597.1"/>
    </source>
</evidence>
<sequence>MFCLGPAVAQNIVPILVTRFFAGLFGGSMMAVAGAMVADVWAAKERKFAMSLFVLACFLGPVIGPIAGGFAGKSKLGWRSVFYMMFIFAIVMYLLGIVLLPDLRAGSSPSKGSTT</sequence>
<organism evidence="1 2">
    <name type="scientific">Naganishia vaughanmartiniae</name>
    <dbReference type="NCBI Taxonomy" id="1424756"/>
    <lineage>
        <taxon>Eukaryota</taxon>
        <taxon>Fungi</taxon>
        <taxon>Dikarya</taxon>
        <taxon>Basidiomycota</taxon>
        <taxon>Agaricomycotina</taxon>
        <taxon>Tremellomycetes</taxon>
        <taxon>Filobasidiales</taxon>
        <taxon>Filobasidiaceae</taxon>
        <taxon>Naganishia</taxon>
    </lineage>
</organism>
<comment type="caution">
    <text evidence="1">The sequence shown here is derived from an EMBL/GenBank/DDBJ whole genome shotgun (WGS) entry which is preliminary data.</text>
</comment>
<keyword evidence="2" id="KW-1185">Reference proteome</keyword>
<accession>A0ACC2X3Z7</accession>
<proteinExistence type="predicted"/>
<protein>
    <submittedName>
        <fullName evidence="1">Uncharacterized protein</fullName>
    </submittedName>
</protein>
<reference evidence="1" key="1">
    <citation type="submission" date="2023-04" db="EMBL/GenBank/DDBJ databases">
        <title>Draft Genome sequencing of Naganishia species isolated from polar environments using Oxford Nanopore Technology.</title>
        <authorList>
            <person name="Leo P."/>
            <person name="Venkateswaran K."/>
        </authorList>
    </citation>
    <scope>NUCLEOTIDE SEQUENCE</scope>
    <source>
        <strain evidence="1">MNA-CCFEE 5425</strain>
    </source>
</reference>
<evidence type="ECO:0000313" key="2">
    <source>
        <dbReference type="Proteomes" id="UP001243375"/>
    </source>
</evidence>
<dbReference type="EMBL" id="JASBWU010000010">
    <property type="protein sequence ID" value="KAJ9118597.1"/>
    <property type="molecule type" value="Genomic_DNA"/>
</dbReference>